<name>A0A9J7BS70_9BACT</name>
<evidence type="ECO:0000313" key="3">
    <source>
        <dbReference type="Proteomes" id="UP001059380"/>
    </source>
</evidence>
<proteinExistence type="predicted"/>
<dbReference type="KEGG" id="orp:MOP44_07155"/>
<feature type="transmembrane region" description="Helical" evidence="1">
    <location>
        <begin position="157"/>
        <end position="175"/>
    </location>
</feature>
<feature type="transmembrane region" description="Helical" evidence="1">
    <location>
        <begin position="44"/>
        <end position="63"/>
    </location>
</feature>
<dbReference type="RefSeq" id="WP_260795308.1">
    <property type="nucleotide sequence ID" value="NZ_CP093313.1"/>
</dbReference>
<feature type="transmembrane region" description="Helical" evidence="1">
    <location>
        <begin position="113"/>
        <end position="136"/>
    </location>
</feature>
<reference evidence="2" key="1">
    <citation type="submission" date="2021-04" db="EMBL/GenBank/DDBJ databases">
        <title>Phylogenetic analysis of Acidobacteriaceae.</title>
        <authorList>
            <person name="Qiu L."/>
            <person name="Zhang Q."/>
        </authorList>
    </citation>
    <scope>NUCLEOTIDE SEQUENCE</scope>
    <source>
        <strain evidence="2">DSM 25168</strain>
    </source>
</reference>
<dbReference type="AlphaFoldDB" id="A0A9J7BS70"/>
<keyword evidence="1" id="KW-1133">Transmembrane helix</keyword>
<evidence type="ECO:0000256" key="1">
    <source>
        <dbReference type="SAM" id="Phobius"/>
    </source>
</evidence>
<protein>
    <submittedName>
        <fullName evidence="2">Uncharacterized protein</fullName>
    </submittedName>
</protein>
<dbReference type="EMBL" id="CP093313">
    <property type="protein sequence ID" value="UWZ85715.1"/>
    <property type="molecule type" value="Genomic_DNA"/>
</dbReference>
<dbReference type="Proteomes" id="UP001059380">
    <property type="component" value="Chromosome"/>
</dbReference>
<keyword evidence="3" id="KW-1185">Reference proteome</keyword>
<feature type="transmembrane region" description="Helical" evidence="1">
    <location>
        <begin position="195"/>
        <end position="213"/>
    </location>
</feature>
<feature type="transmembrane region" description="Helical" evidence="1">
    <location>
        <begin position="75"/>
        <end position="93"/>
    </location>
</feature>
<feature type="transmembrane region" description="Helical" evidence="1">
    <location>
        <begin position="21"/>
        <end position="38"/>
    </location>
</feature>
<feature type="transmembrane region" description="Helical" evidence="1">
    <location>
        <begin position="257"/>
        <end position="278"/>
    </location>
</feature>
<evidence type="ECO:0000313" key="2">
    <source>
        <dbReference type="EMBL" id="UWZ85715.1"/>
    </source>
</evidence>
<keyword evidence="1" id="KW-0472">Membrane</keyword>
<keyword evidence="1" id="KW-0812">Transmembrane</keyword>
<organism evidence="2 3">
    <name type="scientific">Occallatibacter riparius</name>
    <dbReference type="NCBI Taxonomy" id="1002689"/>
    <lineage>
        <taxon>Bacteria</taxon>
        <taxon>Pseudomonadati</taxon>
        <taxon>Acidobacteriota</taxon>
        <taxon>Terriglobia</taxon>
        <taxon>Terriglobales</taxon>
        <taxon>Acidobacteriaceae</taxon>
        <taxon>Occallatibacter</taxon>
    </lineage>
</organism>
<gene>
    <name evidence="2" type="ORF">MOP44_07155</name>
</gene>
<accession>A0A9J7BS70</accession>
<feature type="transmembrane region" description="Helical" evidence="1">
    <location>
        <begin position="225"/>
        <end position="245"/>
    </location>
</feature>
<feature type="transmembrane region" description="Helical" evidence="1">
    <location>
        <begin position="290"/>
        <end position="310"/>
    </location>
</feature>
<feature type="transmembrane region" description="Helical" evidence="1">
    <location>
        <begin position="316"/>
        <end position="334"/>
    </location>
</feature>
<sequence length="342" mass="37405">MIAEANPLPVALVEAKPRFRGPIWTLVFLAPVIAEVLSGSTRTSILFVLLPEMMVWGVGALMCREMVRRWRAGGLSLLLLGLALSIAEEFLIQQTSIAPLPFPGMHADYGRTWGINFIWLLAMLGFESVWVVVVPVKVTELLFRKRREQAWLRQRGWMVCGVVFLLGCRIAWYGWVKQARPRLGAAPYDPPLSLVAGGLAAIAALIALAYLLRGVGGPKAEGKTAPAWLAGIVALVMGAAWFELIGMSFQPHPVEPFTMAIALGVGWAAAALALFTWWTSRRAWGDVHTFCACWGATLGCQAAPYLTIATWPRIDVIGKVVFDLGALVLFVWLGRKVRLGSD</sequence>